<organism evidence="1 2">
    <name type="scientific">Brasilonema sennae CENA114</name>
    <dbReference type="NCBI Taxonomy" id="415709"/>
    <lineage>
        <taxon>Bacteria</taxon>
        <taxon>Bacillati</taxon>
        <taxon>Cyanobacteriota</taxon>
        <taxon>Cyanophyceae</taxon>
        <taxon>Nostocales</taxon>
        <taxon>Scytonemataceae</taxon>
        <taxon>Brasilonema</taxon>
        <taxon>Bromeliae group (in: Brasilonema)</taxon>
    </lineage>
</organism>
<dbReference type="KEGG" id="bsen:DP114_04875"/>
<evidence type="ECO:0000313" key="1">
    <source>
        <dbReference type="EMBL" id="QDL07325.1"/>
    </source>
</evidence>
<gene>
    <name evidence="1" type="ORF">DP114_04875</name>
</gene>
<protein>
    <submittedName>
        <fullName evidence="1">Uncharacterized protein</fullName>
    </submittedName>
</protein>
<keyword evidence="2" id="KW-1185">Reference proteome</keyword>
<proteinExistence type="predicted"/>
<name>A0A856M852_9CYAN</name>
<dbReference type="AlphaFoldDB" id="A0A856M852"/>
<dbReference type="Proteomes" id="UP000503129">
    <property type="component" value="Chromosome"/>
</dbReference>
<sequence length="66" mass="7592">MPFCCTLIYAVISRHGRAKILTQQEIQLVFTIGFNCDRDKTFFVQSELFLDADIEHNLITAQQPDS</sequence>
<dbReference type="EMBL" id="CP030118">
    <property type="protein sequence ID" value="QDL07325.1"/>
    <property type="molecule type" value="Genomic_DNA"/>
</dbReference>
<accession>A0A856M852</accession>
<evidence type="ECO:0000313" key="2">
    <source>
        <dbReference type="Proteomes" id="UP000503129"/>
    </source>
</evidence>
<reference evidence="1 2" key="1">
    <citation type="submission" date="2018-06" db="EMBL/GenBank/DDBJ databases">
        <title>Comparative genomics of Brasilonema spp. strains.</title>
        <authorList>
            <person name="Alvarenga D.O."/>
            <person name="Fiore M.F."/>
            <person name="Varani A.M."/>
        </authorList>
    </citation>
    <scope>NUCLEOTIDE SEQUENCE [LARGE SCALE GENOMIC DNA]</scope>
    <source>
        <strain evidence="1 2">CENA114</strain>
    </source>
</reference>